<dbReference type="InterPro" id="IPR027417">
    <property type="entry name" value="P-loop_NTPase"/>
</dbReference>
<comment type="subunit">
    <text evidence="10">Monomer. Associates with 30S ribosomal subunit, binds 16S rRNA.</text>
</comment>
<evidence type="ECO:0000256" key="5">
    <source>
        <dbReference type="ARBA" id="ARBA00022741"/>
    </source>
</evidence>
<dbReference type="NCBIfam" id="TIGR00157">
    <property type="entry name" value="ribosome small subunit-dependent GTPase A"/>
    <property type="match status" value="1"/>
</dbReference>
<feature type="binding site" evidence="10">
    <location>
        <position position="290"/>
    </location>
    <ligand>
        <name>Zn(2+)</name>
        <dbReference type="ChEBI" id="CHEBI:29105"/>
    </ligand>
</feature>
<evidence type="ECO:0000256" key="7">
    <source>
        <dbReference type="ARBA" id="ARBA00022833"/>
    </source>
</evidence>
<keyword evidence="3 10" id="KW-0479">Metal-binding</keyword>
<protein>
    <recommendedName>
        <fullName evidence="10">Small ribosomal subunit biogenesis GTPase RsgA</fullName>
        <ecNumber evidence="10">3.6.1.-</ecNumber>
    </recommendedName>
</protein>
<feature type="compositionally biased region" description="Basic residues" evidence="11">
    <location>
        <begin position="344"/>
        <end position="353"/>
    </location>
</feature>
<feature type="domain" description="CP-type G" evidence="13">
    <location>
        <begin position="101"/>
        <end position="260"/>
    </location>
</feature>
<evidence type="ECO:0000259" key="13">
    <source>
        <dbReference type="PROSITE" id="PS51721"/>
    </source>
</evidence>
<keyword evidence="4 10" id="KW-0699">rRNA-binding</keyword>
<keyword evidence="6 10" id="KW-0378">Hydrolase</keyword>
<evidence type="ECO:0000313" key="14">
    <source>
        <dbReference type="EMBL" id="RKD90166.1"/>
    </source>
</evidence>
<comment type="function">
    <text evidence="10">One of several proteins that assist in the late maturation steps of the functional core of the 30S ribosomal subunit. Helps release RbfA from mature subunits. May play a role in the assembly of ribosomal proteins into the subunit. Circularly permuted GTPase that catalyzes slow GTP hydrolysis, GTPase activity is stimulated by the 30S ribosomal subunit.</text>
</comment>
<dbReference type="HAMAP" id="MF_01820">
    <property type="entry name" value="GTPase_RsgA"/>
    <property type="match status" value="1"/>
</dbReference>
<gene>
    <name evidence="10" type="primary">rsgA</name>
    <name evidence="14" type="ORF">BC643_0502</name>
</gene>
<dbReference type="PROSITE" id="PS50936">
    <property type="entry name" value="ENGC_GTPASE"/>
    <property type="match status" value="1"/>
</dbReference>
<dbReference type="PANTHER" id="PTHR32120">
    <property type="entry name" value="SMALL RIBOSOMAL SUBUNIT BIOGENESIS GTPASE RSGA"/>
    <property type="match status" value="1"/>
</dbReference>
<dbReference type="Gene3D" id="2.40.50.140">
    <property type="entry name" value="Nucleic acid-binding proteins"/>
    <property type="match status" value="1"/>
</dbReference>
<keyword evidence="8 10" id="KW-0694">RNA-binding</keyword>
<dbReference type="OrthoDB" id="9809485at2"/>
<evidence type="ECO:0000256" key="10">
    <source>
        <dbReference type="HAMAP-Rule" id="MF_01820"/>
    </source>
</evidence>
<dbReference type="InterPro" id="IPR004881">
    <property type="entry name" value="Ribosome_biogen_GTPase_RsgA"/>
</dbReference>
<dbReference type="InterPro" id="IPR030378">
    <property type="entry name" value="G_CP_dom"/>
</dbReference>
<feature type="domain" description="EngC GTPase" evidence="12">
    <location>
        <begin position="109"/>
        <end position="258"/>
    </location>
</feature>
<accession>A0A419W3Z2</accession>
<evidence type="ECO:0000256" key="1">
    <source>
        <dbReference type="ARBA" id="ARBA00022490"/>
    </source>
</evidence>
<dbReference type="GO" id="GO:0019843">
    <property type="term" value="F:rRNA binding"/>
    <property type="evidence" value="ECO:0007669"/>
    <property type="project" value="UniProtKB-KW"/>
</dbReference>
<dbReference type="PANTHER" id="PTHR32120:SF10">
    <property type="entry name" value="SMALL RIBOSOMAL SUBUNIT BIOGENESIS GTPASE RSGA"/>
    <property type="match status" value="1"/>
</dbReference>
<feature type="region of interest" description="Disordered" evidence="11">
    <location>
        <begin position="329"/>
        <end position="353"/>
    </location>
</feature>
<feature type="binding site" evidence="10">
    <location>
        <begin position="202"/>
        <end position="210"/>
    </location>
    <ligand>
        <name>GTP</name>
        <dbReference type="ChEBI" id="CHEBI:37565"/>
    </ligand>
</feature>
<comment type="similarity">
    <text evidence="10">Belongs to the TRAFAC class YlqF/YawG GTPase family. RsgA subfamily.</text>
</comment>
<feature type="compositionally biased region" description="Basic and acidic residues" evidence="11">
    <location>
        <begin position="329"/>
        <end position="341"/>
    </location>
</feature>
<dbReference type="GO" id="GO:0005525">
    <property type="term" value="F:GTP binding"/>
    <property type="evidence" value="ECO:0007669"/>
    <property type="project" value="UniProtKB-UniRule"/>
</dbReference>
<dbReference type="PROSITE" id="PS51721">
    <property type="entry name" value="G_CP"/>
    <property type="match status" value="1"/>
</dbReference>
<evidence type="ECO:0000256" key="11">
    <source>
        <dbReference type="SAM" id="MobiDB-lite"/>
    </source>
</evidence>
<dbReference type="Gene3D" id="3.40.50.300">
    <property type="entry name" value="P-loop containing nucleotide triphosphate hydrolases"/>
    <property type="match status" value="1"/>
</dbReference>
<organism evidence="14 15">
    <name type="scientific">Mangrovibacterium diazotrophicum</name>
    <dbReference type="NCBI Taxonomy" id="1261403"/>
    <lineage>
        <taxon>Bacteria</taxon>
        <taxon>Pseudomonadati</taxon>
        <taxon>Bacteroidota</taxon>
        <taxon>Bacteroidia</taxon>
        <taxon>Marinilabiliales</taxon>
        <taxon>Prolixibacteraceae</taxon>
        <taxon>Mangrovibacterium</taxon>
    </lineage>
</organism>
<dbReference type="InterPro" id="IPR010914">
    <property type="entry name" value="RsgA_GTPase_dom"/>
</dbReference>
<keyword evidence="2 10" id="KW-0690">Ribosome biogenesis</keyword>
<evidence type="ECO:0000313" key="15">
    <source>
        <dbReference type="Proteomes" id="UP000283387"/>
    </source>
</evidence>
<dbReference type="GO" id="GO:0005737">
    <property type="term" value="C:cytoplasm"/>
    <property type="evidence" value="ECO:0007669"/>
    <property type="project" value="UniProtKB-SubCell"/>
</dbReference>
<comment type="caution">
    <text evidence="10">Lacks conserved residue(s) required for the propagation of feature annotation.</text>
</comment>
<reference evidence="14 15" key="1">
    <citation type="submission" date="2018-09" db="EMBL/GenBank/DDBJ databases">
        <title>Genomic Encyclopedia of Archaeal and Bacterial Type Strains, Phase II (KMG-II): from individual species to whole genera.</title>
        <authorList>
            <person name="Goeker M."/>
        </authorList>
    </citation>
    <scope>NUCLEOTIDE SEQUENCE [LARGE SCALE GENOMIC DNA]</scope>
    <source>
        <strain evidence="14 15">DSM 27148</strain>
    </source>
</reference>
<dbReference type="EC" id="3.6.1.-" evidence="10"/>
<dbReference type="EMBL" id="RAPN01000001">
    <property type="protein sequence ID" value="RKD90166.1"/>
    <property type="molecule type" value="Genomic_DNA"/>
</dbReference>
<dbReference type="GO" id="GO:0042274">
    <property type="term" value="P:ribosomal small subunit biogenesis"/>
    <property type="evidence" value="ECO:0007669"/>
    <property type="project" value="UniProtKB-UniRule"/>
</dbReference>
<comment type="cofactor">
    <cofactor evidence="10">
        <name>Zn(2+)</name>
        <dbReference type="ChEBI" id="CHEBI:29105"/>
    </cofactor>
    <text evidence="10">Binds 1 zinc ion per subunit.</text>
</comment>
<keyword evidence="15" id="KW-1185">Reference proteome</keyword>
<keyword evidence="1 10" id="KW-0963">Cytoplasm</keyword>
<dbReference type="Proteomes" id="UP000283387">
    <property type="component" value="Unassembled WGS sequence"/>
</dbReference>
<evidence type="ECO:0000256" key="3">
    <source>
        <dbReference type="ARBA" id="ARBA00022723"/>
    </source>
</evidence>
<dbReference type="RefSeq" id="WP_120271593.1">
    <property type="nucleotide sequence ID" value="NZ_RAPN01000001.1"/>
</dbReference>
<evidence type="ECO:0000256" key="9">
    <source>
        <dbReference type="ARBA" id="ARBA00023134"/>
    </source>
</evidence>
<dbReference type="Pfam" id="PF03193">
    <property type="entry name" value="RsgA_GTPase"/>
    <property type="match status" value="1"/>
</dbReference>
<comment type="caution">
    <text evidence="14">The sequence shown here is derived from an EMBL/GenBank/DDBJ whole genome shotgun (WGS) entry which is preliminary data.</text>
</comment>
<keyword evidence="5 10" id="KW-0547">Nucleotide-binding</keyword>
<dbReference type="SUPFAM" id="SSF52540">
    <property type="entry name" value="P-loop containing nucleoside triphosphate hydrolases"/>
    <property type="match status" value="1"/>
</dbReference>
<name>A0A419W3Z2_9BACT</name>
<dbReference type="AlphaFoldDB" id="A0A419W3Z2"/>
<evidence type="ECO:0000256" key="8">
    <source>
        <dbReference type="ARBA" id="ARBA00022884"/>
    </source>
</evidence>
<evidence type="ECO:0000256" key="2">
    <source>
        <dbReference type="ARBA" id="ARBA00022517"/>
    </source>
</evidence>
<comment type="subcellular location">
    <subcellularLocation>
        <location evidence="10">Cytoplasm</location>
    </subcellularLocation>
</comment>
<dbReference type="CDD" id="cd01854">
    <property type="entry name" value="YjeQ_EngC"/>
    <property type="match status" value="1"/>
</dbReference>
<dbReference type="SUPFAM" id="SSF50249">
    <property type="entry name" value="Nucleic acid-binding proteins"/>
    <property type="match status" value="1"/>
</dbReference>
<evidence type="ECO:0000256" key="6">
    <source>
        <dbReference type="ARBA" id="ARBA00022801"/>
    </source>
</evidence>
<feature type="binding site" evidence="10">
    <location>
        <position position="296"/>
    </location>
    <ligand>
        <name>Zn(2+)</name>
        <dbReference type="ChEBI" id="CHEBI:29105"/>
    </ligand>
</feature>
<evidence type="ECO:0000259" key="12">
    <source>
        <dbReference type="PROSITE" id="PS50936"/>
    </source>
</evidence>
<dbReference type="InterPro" id="IPR012340">
    <property type="entry name" value="NA-bd_OB-fold"/>
</dbReference>
<feature type="binding site" evidence="10">
    <location>
        <position position="288"/>
    </location>
    <ligand>
        <name>Zn(2+)</name>
        <dbReference type="ChEBI" id="CHEBI:29105"/>
    </ligand>
</feature>
<feature type="binding site" evidence="10">
    <location>
        <position position="283"/>
    </location>
    <ligand>
        <name>Zn(2+)</name>
        <dbReference type="ChEBI" id="CHEBI:29105"/>
    </ligand>
</feature>
<proteinExistence type="inferred from homology"/>
<evidence type="ECO:0000256" key="4">
    <source>
        <dbReference type="ARBA" id="ARBA00022730"/>
    </source>
</evidence>
<dbReference type="GO" id="GO:0046872">
    <property type="term" value="F:metal ion binding"/>
    <property type="evidence" value="ECO:0007669"/>
    <property type="project" value="UniProtKB-KW"/>
</dbReference>
<keyword evidence="7 10" id="KW-0862">Zinc</keyword>
<sequence>MTLEDLGYTSDLEHYRTEHGLGTFTIGRVIAEHKERYVVKTAETEYDAEILGNLRFSAQSRADFPAVGDWVAVSEYDDDKALIHAVLPRKSVIERQAVGKKGEKQIIATNIDKAFIVLAVDRDFSINRIERYLAICHNSNVEPIVILGKIDLIEAAASVELLESVRKRVKDVPILTISNESKQGIDELKQMLDQGKTYCLLGSSGVGKSTLLNTLLGQQLMQTDVISEHTNRGKHVTTHRELKVLESGGIIIDNPGMREVGMADSVGGIELTFGTILELSEECRFKDCSHTTETGCAVLAALETGAIDQASYENYLRMTREQQHFESTVAEKRKKDKDFGKLMKNYKKGNYKK</sequence>
<dbReference type="GO" id="GO:0003924">
    <property type="term" value="F:GTPase activity"/>
    <property type="evidence" value="ECO:0007669"/>
    <property type="project" value="UniProtKB-UniRule"/>
</dbReference>
<dbReference type="Gene3D" id="1.10.40.50">
    <property type="entry name" value="Probable gtpase engc, domain 3"/>
    <property type="match status" value="1"/>
</dbReference>
<keyword evidence="9 10" id="KW-0342">GTP-binding</keyword>